<evidence type="ECO:0000256" key="2">
    <source>
        <dbReference type="ARBA" id="ARBA00022771"/>
    </source>
</evidence>
<keyword evidence="2 4" id="KW-0863">Zinc-finger</keyword>
<organism evidence="7 8">
    <name type="scientific">Gossypium arboreum</name>
    <name type="common">Tree cotton</name>
    <name type="synonym">Gossypium nanking</name>
    <dbReference type="NCBI Taxonomy" id="29729"/>
    <lineage>
        <taxon>Eukaryota</taxon>
        <taxon>Viridiplantae</taxon>
        <taxon>Streptophyta</taxon>
        <taxon>Embryophyta</taxon>
        <taxon>Tracheophyta</taxon>
        <taxon>Spermatophyta</taxon>
        <taxon>Magnoliopsida</taxon>
        <taxon>eudicotyledons</taxon>
        <taxon>Gunneridae</taxon>
        <taxon>Pentapetalae</taxon>
        <taxon>rosids</taxon>
        <taxon>malvids</taxon>
        <taxon>Malvales</taxon>
        <taxon>Malvaceae</taxon>
        <taxon>Malvoideae</taxon>
        <taxon>Gossypium</taxon>
    </lineage>
</organism>
<dbReference type="SMART" id="SM00575">
    <property type="entry name" value="ZnF_PMZ"/>
    <property type="match status" value="1"/>
</dbReference>
<dbReference type="InterPro" id="IPR007527">
    <property type="entry name" value="Znf_SWIM"/>
</dbReference>
<evidence type="ECO:0000259" key="6">
    <source>
        <dbReference type="PROSITE" id="PS50966"/>
    </source>
</evidence>
<name>A0ABR0N451_GOSAR</name>
<accession>A0ABR0N451</accession>
<keyword evidence="8" id="KW-1185">Reference proteome</keyword>
<protein>
    <recommendedName>
        <fullName evidence="6">SWIM-type domain-containing protein</fullName>
    </recommendedName>
</protein>
<reference evidence="7 8" key="1">
    <citation type="submission" date="2023-03" db="EMBL/GenBank/DDBJ databases">
        <title>WGS of Gossypium arboreum.</title>
        <authorList>
            <person name="Yu D."/>
        </authorList>
    </citation>
    <scope>NUCLEOTIDE SEQUENCE [LARGE SCALE GENOMIC DNA]</scope>
    <source>
        <tissue evidence="7">Leaf</tissue>
    </source>
</reference>
<evidence type="ECO:0000313" key="7">
    <source>
        <dbReference type="EMBL" id="KAK5784572.1"/>
    </source>
</evidence>
<evidence type="ECO:0000313" key="8">
    <source>
        <dbReference type="Proteomes" id="UP001358586"/>
    </source>
</evidence>
<dbReference type="PROSITE" id="PS50966">
    <property type="entry name" value="ZF_SWIM"/>
    <property type="match status" value="1"/>
</dbReference>
<comment type="caution">
    <text evidence="7">The sequence shown here is derived from an EMBL/GenBank/DDBJ whole genome shotgun (WGS) entry which is preliminary data.</text>
</comment>
<feature type="transmembrane region" description="Helical" evidence="5">
    <location>
        <begin position="174"/>
        <end position="193"/>
    </location>
</feature>
<dbReference type="Proteomes" id="UP001358586">
    <property type="component" value="Chromosome 11"/>
</dbReference>
<keyword evidence="3" id="KW-0862">Zinc</keyword>
<sequence>MLLCSVWPIYDGNKKNEVDFGLGNKHVVDLLNFSCLCIKWDLSGIPCKHALSCMQLLAISPETYVNTCCTVTTQLNIYNHLINLIKGPMQWGHVPSMIRRPLGIPKQTRRKEVDEVRKSGSKLNKTGQQANCTKCVKPGYNTRTYKGVQNLEYVSNEIFEALVMKYAYMAIFRPINVVYVTSVIWCILALWLMKSSAAIVCMDNDVALAIVTMRPASLGPIMEKLSLSPEKYGSR</sequence>
<evidence type="ECO:0000256" key="1">
    <source>
        <dbReference type="ARBA" id="ARBA00022723"/>
    </source>
</evidence>
<evidence type="ECO:0000256" key="5">
    <source>
        <dbReference type="SAM" id="Phobius"/>
    </source>
</evidence>
<keyword evidence="5" id="KW-0812">Transmembrane</keyword>
<keyword evidence="1" id="KW-0479">Metal-binding</keyword>
<dbReference type="EMBL" id="JARKNE010000011">
    <property type="protein sequence ID" value="KAK5784572.1"/>
    <property type="molecule type" value="Genomic_DNA"/>
</dbReference>
<evidence type="ECO:0000256" key="4">
    <source>
        <dbReference type="PROSITE-ProRule" id="PRU00325"/>
    </source>
</evidence>
<feature type="domain" description="SWIM-type" evidence="6">
    <location>
        <begin position="16"/>
        <end position="58"/>
    </location>
</feature>
<evidence type="ECO:0000256" key="3">
    <source>
        <dbReference type="ARBA" id="ARBA00022833"/>
    </source>
</evidence>
<dbReference type="InterPro" id="IPR006564">
    <property type="entry name" value="Znf_PMZ"/>
</dbReference>
<proteinExistence type="predicted"/>
<gene>
    <name evidence="7" type="ORF">PVK06_039098</name>
</gene>
<keyword evidence="5" id="KW-0472">Membrane</keyword>
<dbReference type="PANTHER" id="PTHR31973:SF199">
    <property type="entry name" value="SWIM-TYPE DOMAIN-CONTAINING PROTEIN"/>
    <property type="match status" value="1"/>
</dbReference>
<dbReference type="PANTHER" id="PTHR31973">
    <property type="entry name" value="POLYPROTEIN, PUTATIVE-RELATED"/>
    <property type="match status" value="1"/>
</dbReference>
<dbReference type="Pfam" id="PF04434">
    <property type="entry name" value="SWIM"/>
    <property type="match status" value="1"/>
</dbReference>
<keyword evidence="5" id="KW-1133">Transmembrane helix</keyword>